<dbReference type="STRING" id="1221996.QY95_03151"/>
<protein>
    <submittedName>
        <fullName evidence="1">Uncharacterized protein</fullName>
    </submittedName>
</protein>
<comment type="caution">
    <text evidence="1">The sequence shown here is derived from an EMBL/GenBank/DDBJ whole genome shotgun (WGS) entry which is preliminary data.</text>
</comment>
<sequence length="59" mass="6949">MMLFKNEPDHRWLRSLVSNVFASRMVENQGTANVNLIFLIQGKIKKEFLKTRSVLRQTN</sequence>
<keyword evidence="2" id="KW-1185">Reference proteome</keyword>
<reference evidence="1" key="1">
    <citation type="submission" date="2015-02" db="EMBL/GenBank/DDBJ databases">
        <title>Genome Assembly of Bacillaceae bacterium MTCC 8252.</title>
        <authorList>
            <person name="Verma A."/>
            <person name="Khatri I."/>
            <person name="Mual P."/>
            <person name="Subramanian S."/>
            <person name="Krishnamurthi S."/>
        </authorList>
    </citation>
    <scope>NUCLEOTIDE SEQUENCE [LARGE SCALE GENOMIC DNA]</scope>
    <source>
        <strain evidence="1">MTCC 8252</strain>
    </source>
</reference>
<name>A0A0F5HTV4_BACTR</name>
<evidence type="ECO:0000313" key="1">
    <source>
        <dbReference type="EMBL" id="KKB36287.1"/>
    </source>
</evidence>
<dbReference type="Proteomes" id="UP000031563">
    <property type="component" value="Unassembled WGS sequence"/>
</dbReference>
<evidence type="ECO:0000313" key="2">
    <source>
        <dbReference type="Proteomes" id="UP000031563"/>
    </source>
</evidence>
<dbReference type="EMBL" id="JWIR02000062">
    <property type="protein sequence ID" value="KKB36287.1"/>
    <property type="molecule type" value="Genomic_DNA"/>
</dbReference>
<accession>A0A0F5HTV4</accession>
<proteinExistence type="predicted"/>
<gene>
    <name evidence="1" type="ORF">QY95_03151</name>
</gene>
<dbReference type="AlphaFoldDB" id="A0A0F5HTV4"/>
<organism evidence="1 2">
    <name type="scientific">Bacillus thermotolerans</name>
    <name type="common">Quasibacillus thermotolerans</name>
    <dbReference type="NCBI Taxonomy" id="1221996"/>
    <lineage>
        <taxon>Bacteria</taxon>
        <taxon>Bacillati</taxon>
        <taxon>Bacillota</taxon>
        <taxon>Bacilli</taxon>
        <taxon>Bacillales</taxon>
        <taxon>Bacillaceae</taxon>
        <taxon>Bacillus</taxon>
    </lineage>
</organism>